<dbReference type="Pfam" id="PF01266">
    <property type="entry name" value="DAO"/>
    <property type="match status" value="1"/>
</dbReference>
<dbReference type="SUPFAM" id="SSF51905">
    <property type="entry name" value="FAD/NAD(P)-binding domain"/>
    <property type="match status" value="1"/>
</dbReference>
<dbReference type="Proteomes" id="UP000004457">
    <property type="component" value="Unassembled WGS sequence"/>
</dbReference>
<evidence type="ECO:0000256" key="7">
    <source>
        <dbReference type="ARBA" id="ARBA00039751"/>
    </source>
</evidence>
<dbReference type="PANTHER" id="PTHR11530:SF11">
    <property type="entry name" value="D-ASPARTATE OXIDASE"/>
    <property type="match status" value="1"/>
</dbReference>
<dbReference type="InterPro" id="IPR006076">
    <property type="entry name" value="FAD-dep_OxRdtase"/>
</dbReference>
<organism evidence="10 11">
    <name type="scientific">Neisseria flavescens NRL30031/H210</name>
    <dbReference type="NCBI Taxonomy" id="546264"/>
    <lineage>
        <taxon>Bacteria</taxon>
        <taxon>Pseudomonadati</taxon>
        <taxon>Pseudomonadota</taxon>
        <taxon>Betaproteobacteria</taxon>
        <taxon>Neisseriales</taxon>
        <taxon>Neisseriaceae</taxon>
        <taxon>Neisseria</taxon>
    </lineage>
</organism>
<reference evidence="10 11" key="1">
    <citation type="submission" date="2009-01" db="EMBL/GenBank/DDBJ databases">
        <authorList>
            <person name="Fulton L."/>
            <person name="Clifton S."/>
            <person name="Chinwalla A.T."/>
            <person name="Mitreva M."/>
            <person name="Sodergren E."/>
            <person name="Weinstock G."/>
            <person name="Clifton S."/>
            <person name="Dooling D.J."/>
            <person name="Fulton B."/>
            <person name="Minx P."/>
            <person name="Pepin K.H."/>
            <person name="Johnson M."/>
            <person name="Bhonagiri V."/>
            <person name="Nash W.E."/>
            <person name="Mardis E.R."/>
            <person name="Wilson R.K."/>
        </authorList>
    </citation>
    <scope>NUCLEOTIDE SEQUENCE [LARGE SCALE GENOMIC DNA]</scope>
    <source>
        <strain evidence="10 11">NRL30031/H210</strain>
    </source>
</reference>
<dbReference type="AlphaFoldDB" id="C0ERD0"/>
<keyword evidence="5" id="KW-0560">Oxidoreductase</keyword>
<dbReference type="GO" id="GO:0003884">
    <property type="term" value="F:D-amino-acid oxidase activity"/>
    <property type="evidence" value="ECO:0007669"/>
    <property type="project" value="UniProtKB-EC"/>
</dbReference>
<accession>C0ERD0</accession>
<evidence type="ECO:0000256" key="6">
    <source>
        <dbReference type="ARBA" id="ARBA00039101"/>
    </source>
</evidence>
<comment type="caution">
    <text evidence="10">The sequence shown here is derived from an EMBL/GenBank/DDBJ whole genome shotgun (WGS) entry which is preliminary data.</text>
</comment>
<dbReference type="GO" id="GO:0071949">
    <property type="term" value="F:FAD binding"/>
    <property type="evidence" value="ECO:0007669"/>
    <property type="project" value="InterPro"/>
</dbReference>
<sequence>MREDFVYSLLIQSEHNLSAKTVLIFCRYCGTAKQVLKYVAYLYIKNKEKLMSKVAVLGGGLSGRLMAFQLAEQGISVELFEKGERNGAQAAAYVAAAMLAPSAEAVEATPEVIRLGKQSIALWRAIVGRLNTPVMMQENGSLIVWHTQDKPLSAEFARHLKRGGVAEHETIRWNADEIAANEPQLAGRFSDGLYLPTEGQLDGRQVLNALADALEAMNVACHWSCEREVEDLAAQYDWVIDCRGYGAKSAWNRPSESVLRGVRGEVARVYAPEIELSRPVRLLHPRYPLYIAPKENHIFVIGATQIESESQAPASVRSGLELLSALYAVHPAFGEANLLELATGLRPTLNHHNPEIRFNRERRLIEVNGLFRHGFMISPAVTGAAVRLAGALFAGNDIPESDETSGLPYIRAAN</sequence>
<dbReference type="Gene3D" id="3.50.50.60">
    <property type="entry name" value="FAD/NAD(P)-binding domain"/>
    <property type="match status" value="1"/>
</dbReference>
<dbReference type="EMBL" id="ACEN01000110">
    <property type="protein sequence ID" value="EEG32427.1"/>
    <property type="molecule type" value="Genomic_DNA"/>
</dbReference>
<dbReference type="PANTHER" id="PTHR11530">
    <property type="entry name" value="D-AMINO ACID OXIDASE"/>
    <property type="match status" value="1"/>
</dbReference>
<dbReference type="EC" id="1.4.3.3" evidence="6"/>
<comment type="cofactor">
    <cofactor evidence="1">
        <name>FAD</name>
        <dbReference type="ChEBI" id="CHEBI:57692"/>
    </cofactor>
</comment>
<dbReference type="InterPro" id="IPR036188">
    <property type="entry name" value="FAD/NAD-bd_sf"/>
</dbReference>
<evidence type="ECO:0000256" key="1">
    <source>
        <dbReference type="ARBA" id="ARBA00001974"/>
    </source>
</evidence>
<keyword evidence="11" id="KW-1185">Reference proteome</keyword>
<evidence type="ECO:0000313" key="11">
    <source>
        <dbReference type="Proteomes" id="UP000004457"/>
    </source>
</evidence>
<dbReference type="eggNOG" id="COG0665">
    <property type="taxonomic scope" value="Bacteria"/>
</dbReference>
<evidence type="ECO:0000256" key="4">
    <source>
        <dbReference type="ARBA" id="ARBA00022827"/>
    </source>
</evidence>
<evidence type="ECO:0000256" key="5">
    <source>
        <dbReference type="ARBA" id="ARBA00023002"/>
    </source>
</evidence>
<evidence type="ECO:0000256" key="8">
    <source>
        <dbReference type="ARBA" id="ARBA00049547"/>
    </source>
</evidence>
<keyword evidence="4" id="KW-0274">FAD</keyword>
<proteinExistence type="inferred from homology"/>
<name>C0ERD0_NEIFL</name>
<dbReference type="InterPro" id="IPR023209">
    <property type="entry name" value="DAO"/>
</dbReference>
<gene>
    <name evidence="10" type="ORF">NEIFLAOT_02532</name>
</gene>
<evidence type="ECO:0000313" key="10">
    <source>
        <dbReference type="EMBL" id="EEG32427.1"/>
    </source>
</evidence>
<evidence type="ECO:0000256" key="2">
    <source>
        <dbReference type="ARBA" id="ARBA00006730"/>
    </source>
</evidence>
<protein>
    <recommendedName>
        <fullName evidence="7">D-amino-acid oxidase</fullName>
        <ecNumber evidence="6">1.4.3.3</ecNumber>
    </recommendedName>
</protein>
<dbReference type="GO" id="GO:0046416">
    <property type="term" value="P:D-amino acid metabolic process"/>
    <property type="evidence" value="ECO:0007669"/>
    <property type="project" value="InterPro"/>
</dbReference>
<comment type="similarity">
    <text evidence="2">Belongs to the DAMOX/DASOX family.</text>
</comment>
<evidence type="ECO:0000259" key="9">
    <source>
        <dbReference type="Pfam" id="PF01266"/>
    </source>
</evidence>
<feature type="domain" description="FAD dependent oxidoreductase" evidence="9">
    <location>
        <begin position="53"/>
        <end position="381"/>
    </location>
</feature>
<evidence type="ECO:0000256" key="3">
    <source>
        <dbReference type="ARBA" id="ARBA00022630"/>
    </source>
</evidence>
<comment type="catalytic activity">
    <reaction evidence="8">
        <text>a D-alpha-amino acid + O2 + H2O = a 2-oxocarboxylate + H2O2 + NH4(+)</text>
        <dbReference type="Rhea" id="RHEA:21816"/>
        <dbReference type="ChEBI" id="CHEBI:15377"/>
        <dbReference type="ChEBI" id="CHEBI:15379"/>
        <dbReference type="ChEBI" id="CHEBI:16240"/>
        <dbReference type="ChEBI" id="CHEBI:28938"/>
        <dbReference type="ChEBI" id="CHEBI:35179"/>
        <dbReference type="ChEBI" id="CHEBI:59871"/>
        <dbReference type="EC" id="1.4.3.3"/>
    </reaction>
    <physiologicalReaction direction="left-to-right" evidence="8">
        <dbReference type="Rhea" id="RHEA:21817"/>
    </physiologicalReaction>
</comment>
<keyword evidence="3" id="KW-0285">Flavoprotein</keyword>
<dbReference type="Gene3D" id="3.30.9.10">
    <property type="entry name" value="D-Amino Acid Oxidase, subunit A, domain 2"/>
    <property type="match status" value="1"/>
</dbReference>